<dbReference type="EMBL" id="JROU02001707">
    <property type="protein sequence ID" value="OEH75516.1"/>
    <property type="molecule type" value="Genomic_DNA"/>
</dbReference>
<dbReference type="AlphaFoldDB" id="A0A1D3CWE3"/>
<accession>A0A1D3CWE3</accession>
<name>A0A1D3CWE3_9EIME</name>
<dbReference type="InParanoid" id="A0A1D3CWE3"/>
<dbReference type="Proteomes" id="UP000095192">
    <property type="component" value="Unassembled WGS sequence"/>
</dbReference>
<protein>
    <submittedName>
        <fullName evidence="1">Uncharacterized protein</fullName>
    </submittedName>
</protein>
<dbReference type="VEuPathDB" id="ToxoDB:cyc_01001"/>
<keyword evidence="2" id="KW-1185">Reference proteome</keyword>
<gene>
    <name evidence="1" type="ORF">cyc_01001</name>
</gene>
<proteinExistence type="predicted"/>
<organism evidence="1 2">
    <name type="scientific">Cyclospora cayetanensis</name>
    <dbReference type="NCBI Taxonomy" id="88456"/>
    <lineage>
        <taxon>Eukaryota</taxon>
        <taxon>Sar</taxon>
        <taxon>Alveolata</taxon>
        <taxon>Apicomplexa</taxon>
        <taxon>Conoidasida</taxon>
        <taxon>Coccidia</taxon>
        <taxon>Eucoccidiorida</taxon>
        <taxon>Eimeriorina</taxon>
        <taxon>Eimeriidae</taxon>
        <taxon>Cyclospora</taxon>
    </lineage>
</organism>
<sequence length="123" mass="13677">MNILKQHHHCCLPQQGRDGYPFQLLRMPLLLQFLPVLRSPWSVDATETLDSLSNGQCSCTRVNRMLRHCSAKGQQPQLGSLESQQQALWENSGSLTQCRFDCARLQSEVPPHCCSQGGGNGSP</sequence>
<evidence type="ECO:0000313" key="2">
    <source>
        <dbReference type="Proteomes" id="UP000095192"/>
    </source>
</evidence>
<comment type="caution">
    <text evidence="1">The sequence shown here is derived from an EMBL/GenBank/DDBJ whole genome shotgun (WGS) entry which is preliminary data.</text>
</comment>
<reference evidence="1 2" key="1">
    <citation type="journal article" date="2016" name="BMC Genomics">
        <title>Comparative genomics reveals Cyclospora cayetanensis possesses coccidia-like metabolism and invasion components but unique surface antigens.</title>
        <authorList>
            <person name="Liu S."/>
            <person name="Wang L."/>
            <person name="Zheng H."/>
            <person name="Xu Z."/>
            <person name="Roellig D.M."/>
            <person name="Li N."/>
            <person name="Frace M.A."/>
            <person name="Tang K."/>
            <person name="Arrowood M.J."/>
            <person name="Moss D.M."/>
            <person name="Zhang L."/>
            <person name="Feng Y."/>
            <person name="Xiao L."/>
        </authorList>
    </citation>
    <scope>NUCLEOTIDE SEQUENCE [LARGE SCALE GENOMIC DNA]</scope>
    <source>
        <strain evidence="1 2">CHN_HEN01</strain>
    </source>
</reference>
<evidence type="ECO:0000313" key="1">
    <source>
        <dbReference type="EMBL" id="OEH75516.1"/>
    </source>
</evidence>